<gene>
    <name evidence="1" type="ORF">GDO81_022586</name>
</gene>
<reference evidence="1" key="1">
    <citation type="thesis" date="2020" institute="ProQuest LLC" country="789 East Eisenhower Parkway, Ann Arbor, MI, USA">
        <title>Comparative Genomics and Chromosome Evolution.</title>
        <authorList>
            <person name="Mudd A.B."/>
        </authorList>
    </citation>
    <scope>NUCLEOTIDE SEQUENCE</scope>
    <source>
        <strain evidence="1">237g6f4</strain>
        <tissue evidence="1">Blood</tissue>
    </source>
</reference>
<evidence type="ECO:0000313" key="1">
    <source>
        <dbReference type="EMBL" id="KAG8549118.1"/>
    </source>
</evidence>
<protein>
    <submittedName>
        <fullName evidence="1">Uncharacterized protein</fullName>
    </submittedName>
</protein>
<dbReference type="EMBL" id="WNYA01000243">
    <property type="protein sequence ID" value="KAG8549118.1"/>
    <property type="molecule type" value="Genomic_DNA"/>
</dbReference>
<proteinExistence type="predicted"/>
<comment type="caution">
    <text evidence="1">The sequence shown here is derived from an EMBL/GenBank/DDBJ whole genome shotgun (WGS) entry which is preliminary data.</text>
</comment>
<dbReference type="Proteomes" id="UP000824782">
    <property type="component" value="Unassembled WGS sequence"/>
</dbReference>
<organism evidence="1 2">
    <name type="scientific">Engystomops pustulosus</name>
    <name type="common">Tungara frog</name>
    <name type="synonym">Physalaemus pustulosus</name>
    <dbReference type="NCBI Taxonomy" id="76066"/>
    <lineage>
        <taxon>Eukaryota</taxon>
        <taxon>Metazoa</taxon>
        <taxon>Chordata</taxon>
        <taxon>Craniata</taxon>
        <taxon>Vertebrata</taxon>
        <taxon>Euteleostomi</taxon>
        <taxon>Amphibia</taxon>
        <taxon>Batrachia</taxon>
        <taxon>Anura</taxon>
        <taxon>Neobatrachia</taxon>
        <taxon>Hyloidea</taxon>
        <taxon>Leptodactylidae</taxon>
        <taxon>Leiuperinae</taxon>
        <taxon>Engystomops</taxon>
    </lineage>
</organism>
<sequence>MQHPRRCNGEGGFANTSHLHVITLHYMVLRGHRGYCSGESCLARQRLSILYDARCCCPMICVTSCAL</sequence>
<accession>A0AAV6ZSV6</accession>
<keyword evidence="2" id="KW-1185">Reference proteome</keyword>
<dbReference type="AlphaFoldDB" id="A0AAV6ZSV6"/>
<evidence type="ECO:0000313" key="2">
    <source>
        <dbReference type="Proteomes" id="UP000824782"/>
    </source>
</evidence>
<name>A0AAV6ZSV6_ENGPU</name>